<comment type="subcellular location">
    <subcellularLocation>
        <location evidence="1">Nucleus</location>
    </subcellularLocation>
</comment>
<keyword evidence="6" id="KW-1185">Reference proteome</keyword>
<dbReference type="PANTHER" id="PTHR31001">
    <property type="entry name" value="UNCHARACTERIZED TRANSCRIPTIONAL REGULATORY PROTEIN"/>
    <property type="match status" value="1"/>
</dbReference>
<dbReference type="PANTHER" id="PTHR31001:SF40">
    <property type="entry name" value="ZN(II)2CYS6 TRANSCRIPTION FACTOR (EUROFUNG)"/>
    <property type="match status" value="1"/>
</dbReference>
<evidence type="ECO:0000313" key="5">
    <source>
        <dbReference type="EMBL" id="GMM48507.1"/>
    </source>
</evidence>
<dbReference type="CDD" id="cd12148">
    <property type="entry name" value="fungal_TF_MHR"/>
    <property type="match status" value="1"/>
</dbReference>
<evidence type="ECO:0000256" key="2">
    <source>
        <dbReference type="ARBA" id="ARBA00023242"/>
    </source>
</evidence>
<sequence length="717" mass="83859">MSPVSIEDTPLLTEAEEIRTHTVQAKRKIIRNRRINSCKRCYGYKRKCDKNRSGCERCRKAKVPCEYYTMDGIKGKNTSTTLEDHGNSSEDKTSSDENHTKALLSSTLNTEINPQLRSTENQNFTLIISATGEYSKFFPTCVFPYYEHQANLTLLTSYNDATEKSTAIFNFSQIIHPFNSIDDIRSKVPSHDISDFLVDHFFNYVFPFVPIVDKSEFLYEYKKYWKHPLKFKDKNFFFVLFSIYFTSSTNLFLLKELESMRHFQRSSHDNLFFDLDFGVLRNTCFQCIENLKHFLNSDSSPSISLIIGLTLIYYVGSSNGFATPIQVANLVKYSQIFGLHRSIINGSDSLPMRDIIYSFVWYLDGLSAYYSGFPPNMFSEFFQCEHSSLLQSDDINIIFLYGRLQNMKVWNKILSEFNKINKTDKDCIEDIEEMYLNSIAIVNLINQKILNCDYRNLNYRKWLVTETRLGLRKSSLMFSALRCSLSYKHFNNSNVDNITSELVLQSMLLVNESILKLKLGEQVMKEAFWFYRYAIPFQAMYIVLSHIQKFPDISLNFSMLYDELEYTTSEFLDIDYTNGDLRMKLIDKSIETLKYLVKFWHPAHADRFERIIKFRQFIREKDESMHTEERQRSQAPSIINMQNYLNKFNSVLQTAASTSEYTPSTSDETSPRHVESKVSEKDMNNAINFLDYPGLFDDTYEAYAFLDEGSKFWFGDI</sequence>
<dbReference type="EMBL" id="BTGB01000009">
    <property type="protein sequence ID" value="GMM48507.1"/>
    <property type="molecule type" value="Genomic_DNA"/>
</dbReference>
<feature type="region of interest" description="Disordered" evidence="3">
    <location>
        <begin position="76"/>
        <end position="100"/>
    </location>
</feature>
<dbReference type="GO" id="GO:0000981">
    <property type="term" value="F:DNA-binding transcription factor activity, RNA polymerase II-specific"/>
    <property type="evidence" value="ECO:0007669"/>
    <property type="project" value="InterPro"/>
</dbReference>
<dbReference type="InterPro" id="IPR001138">
    <property type="entry name" value="Zn2Cys6_DnaBD"/>
</dbReference>
<dbReference type="Gene3D" id="4.10.240.10">
    <property type="entry name" value="Zn(2)-C6 fungal-type DNA-binding domain"/>
    <property type="match status" value="1"/>
</dbReference>
<dbReference type="CDD" id="cd00067">
    <property type="entry name" value="GAL4"/>
    <property type="match status" value="1"/>
</dbReference>
<organism evidence="5 6">
    <name type="scientific">Pichia kluyveri</name>
    <name type="common">Yeast</name>
    <dbReference type="NCBI Taxonomy" id="36015"/>
    <lineage>
        <taxon>Eukaryota</taxon>
        <taxon>Fungi</taxon>
        <taxon>Dikarya</taxon>
        <taxon>Ascomycota</taxon>
        <taxon>Saccharomycotina</taxon>
        <taxon>Pichiomycetes</taxon>
        <taxon>Pichiales</taxon>
        <taxon>Pichiaceae</taxon>
        <taxon>Pichia</taxon>
    </lineage>
</organism>
<feature type="compositionally biased region" description="Basic and acidic residues" evidence="3">
    <location>
        <begin position="82"/>
        <end position="100"/>
    </location>
</feature>
<name>A0AAV5RBN5_PICKL</name>
<comment type="caution">
    <text evidence="5">The sequence shown here is derived from an EMBL/GenBank/DDBJ whole genome shotgun (WGS) entry which is preliminary data.</text>
</comment>
<evidence type="ECO:0000256" key="3">
    <source>
        <dbReference type="SAM" id="MobiDB-lite"/>
    </source>
</evidence>
<dbReference type="InterPro" id="IPR050613">
    <property type="entry name" value="Sec_Metabolite_Reg"/>
</dbReference>
<accession>A0AAV5RBN5</accession>
<evidence type="ECO:0000256" key="1">
    <source>
        <dbReference type="ARBA" id="ARBA00004123"/>
    </source>
</evidence>
<evidence type="ECO:0000259" key="4">
    <source>
        <dbReference type="PROSITE" id="PS50048"/>
    </source>
</evidence>
<dbReference type="InterPro" id="IPR036864">
    <property type="entry name" value="Zn2-C6_fun-type_DNA-bd_sf"/>
</dbReference>
<dbReference type="SUPFAM" id="SSF57701">
    <property type="entry name" value="Zn2/Cys6 DNA-binding domain"/>
    <property type="match status" value="1"/>
</dbReference>
<gene>
    <name evidence="5" type="ORF">DAPK24_051050</name>
</gene>
<dbReference type="Proteomes" id="UP001378960">
    <property type="component" value="Unassembled WGS sequence"/>
</dbReference>
<feature type="domain" description="Zn(2)-C6 fungal-type" evidence="4">
    <location>
        <begin position="37"/>
        <end position="67"/>
    </location>
</feature>
<protein>
    <recommendedName>
        <fullName evidence="4">Zn(2)-C6 fungal-type domain-containing protein</fullName>
    </recommendedName>
</protein>
<dbReference type="AlphaFoldDB" id="A0AAV5RBN5"/>
<dbReference type="GO" id="GO:0008270">
    <property type="term" value="F:zinc ion binding"/>
    <property type="evidence" value="ECO:0007669"/>
    <property type="project" value="InterPro"/>
</dbReference>
<dbReference type="GO" id="GO:0005634">
    <property type="term" value="C:nucleus"/>
    <property type="evidence" value="ECO:0007669"/>
    <property type="project" value="UniProtKB-SubCell"/>
</dbReference>
<keyword evidence="2" id="KW-0539">Nucleus</keyword>
<reference evidence="5 6" key="1">
    <citation type="journal article" date="2023" name="Elife">
        <title>Identification of key yeast species and microbe-microbe interactions impacting larval growth of Drosophila in the wild.</title>
        <authorList>
            <person name="Mure A."/>
            <person name="Sugiura Y."/>
            <person name="Maeda R."/>
            <person name="Honda K."/>
            <person name="Sakurai N."/>
            <person name="Takahashi Y."/>
            <person name="Watada M."/>
            <person name="Katoh T."/>
            <person name="Gotoh A."/>
            <person name="Gotoh Y."/>
            <person name="Taniguchi I."/>
            <person name="Nakamura K."/>
            <person name="Hayashi T."/>
            <person name="Katayama T."/>
            <person name="Uemura T."/>
            <person name="Hattori Y."/>
        </authorList>
    </citation>
    <scope>NUCLEOTIDE SEQUENCE [LARGE SCALE GENOMIC DNA]</scope>
    <source>
        <strain evidence="5 6">PK-24</strain>
    </source>
</reference>
<proteinExistence type="predicted"/>
<evidence type="ECO:0000313" key="6">
    <source>
        <dbReference type="Proteomes" id="UP001378960"/>
    </source>
</evidence>
<dbReference type="PROSITE" id="PS50048">
    <property type="entry name" value="ZN2_CY6_FUNGAL_2"/>
    <property type="match status" value="1"/>
</dbReference>